<keyword evidence="3" id="KW-0732">Signal</keyword>
<feature type="region of interest" description="Disordered" evidence="11">
    <location>
        <begin position="1"/>
        <end position="23"/>
    </location>
</feature>
<keyword evidence="4 9" id="KW-0547">Nucleotide-binding</keyword>
<dbReference type="InterPro" id="IPR017441">
    <property type="entry name" value="Protein_kinase_ATP_BS"/>
</dbReference>
<dbReference type="InterPro" id="IPR001245">
    <property type="entry name" value="Ser-Thr/Tyr_kinase_cat_dom"/>
</dbReference>
<proteinExistence type="inferred from homology"/>
<feature type="transmembrane region" description="Helical" evidence="12">
    <location>
        <begin position="93"/>
        <end position="113"/>
    </location>
</feature>
<reference evidence="14 15" key="1">
    <citation type="submission" date="2022-12" db="EMBL/GenBank/DDBJ databases">
        <title>Chromosome-scale assembly of the Ensete ventricosum genome.</title>
        <authorList>
            <person name="Dussert Y."/>
            <person name="Stocks J."/>
            <person name="Wendawek A."/>
            <person name="Woldeyes F."/>
            <person name="Nichols R.A."/>
            <person name="Borrell J.S."/>
        </authorList>
    </citation>
    <scope>NUCLEOTIDE SEQUENCE [LARGE SCALE GENOMIC DNA]</scope>
    <source>
        <strain evidence="15">cv. Maze</strain>
        <tissue evidence="14">Seeds</tissue>
    </source>
</reference>
<comment type="similarity">
    <text evidence="10">Belongs to the protein kinase superfamily.</text>
</comment>
<evidence type="ECO:0000256" key="5">
    <source>
        <dbReference type="ARBA" id="ARBA00022777"/>
    </source>
</evidence>
<name>A0AAV8QAD2_ENSVE</name>
<keyword evidence="15" id="KW-1185">Reference proteome</keyword>
<keyword evidence="5" id="KW-0418">Kinase</keyword>
<dbReference type="PANTHER" id="PTHR27002:SF1095">
    <property type="entry name" value="G-TYPE LECTIN S-RECEPTOR-LIKE SERINE_THREONINE-PROTEIN KINASE RKS1"/>
    <property type="match status" value="1"/>
</dbReference>
<dbReference type="Proteomes" id="UP001222027">
    <property type="component" value="Unassembled WGS sequence"/>
</dbReference>
<evidence type="ECO:0000256" key="9">
    <source>
        <dbReference type="PROSITE-ProRule" id="PRU10141"/>
    </source>
</evidence>
<evidence type="ECO:0000259" key="13">
    <source>
        <dbReference type="PROSITE" id="PS50011"/>
    </source>
</evidence>
<keyword evidence="6 9" id="KW-0067">ATP-binding</keyword>
<evidence type="ECO:0000313" key="14">
    <source>
        <dbReference type="EMBL" id="KAJ8467263.1"/>
    </source>
</evidence>
<dbReference type="InterPro" id="IPR008271">
    <property type="entry name" value="Ser/Thr_kinase_AS"/>
</dbReference>
<dbReference type="Pfam" id="PF07714">
    <property type="entry name" value="PK_Tyr_Ser-Thr"/>
    <property type="match status" value="1"/>
</dbReference>
<sequence>MAQNKDEHDGCKELTPAAKSKKSSLPGSLYFLVDNDQSGQQDLLGNATISPCLVWVGELTDTEMLSSGGEVLYLHLMDINLGTSGSKTKTRRIVIIVSLSVIIVSLACIFILWKFSEVLDVFKNRKKRKLLTDLSSSTDFANISGSNEFIEGQPHQGPELPLIGFENILFATDNFSDSNKLGQGGFGIVYKGKLPGGQEIAVKRLLRGSRQEKLLVYEYMPNKSLDFFLFDPTQRAKLDWGKRFNIIKGIARALLYLHQDSRLRIIHRDLKASNILLDAEMNPKISDFGMARLFGGNQDEANTNTVVGTYGYMSPEYAMEGLFSVKSDVYSYGVLLLEIVSGFRNSSFHIIMDFPNLLAYAWKLWNEGKANDYVDSSIADACSATEVLRSILVGLLCVQDSPNDRPAMSSVVFMLENEEATISAAPKQPIFTIQRNLNPDRGHPPEDSYDVYSYNNVTVTAAEGR</sequence>
<comment type="caution">
    <text evidence="14">The sequence shown here is derived from an EMBL/GenBank/DDBJ whole genome shotgun (WGS) entry which is preliminary data.</text>
</comment>
<dbReference type="SUPFAM" id="SSF56112">
    <property type="entry name" value="Protein kinase-like (PK-like)"/>
    <property type="match status" value="1"/>
</dbReference>
<dbReference type="PANTHER" id="PTHR27002">
    <property type="entry name" value="RECEPTOR-LIKE SERINE/THREONINE-PROTEIN KINASE SD1-8"/>
    <property type="match status" value="1"/>
</dbReference>
<dbReference type="AlphaFoldDB" id="A0AAV8QAD2"/>
<keyword evidence="12" id="KW-0472">Membrane</keyword>
<evidence type="ECO:0000256" key="6">
    <source>
        <dbReference type="ARBA" id="ARBA00022840"/>
    </source>
</evidence>
<keyword evidence="7" id="KW-1015">Disulfide bond</keyword>
<accession>A0AAV8QAD2</accession>
<keyword evidence="1 10" id="KW-0723">Serine/threonine-protein kinase</keyword>
<keyword evidence="2" id="KW-0808">Transferase</keyword>
<keyword evidence="12" id="KW-0812">Transmembrane</keyword>
<evidence type="ECO:0000313" key="15">
    <source>
        <dbReference type="Proteomes" id="UP001222027"/>
    </source>
</evidence>
<dbReference type="GO" id="GO:0005886">
    <property type="term" value="C:plasma membrane"/>
    <property type="evidence" value="ECO:0007669"/>
    <property type="project" value="TreeGrafter"/>
</dbReference>
<dbReference type="Gene3D" id="1.10.510.10">
    <property type="entry name" value="Transferase(Phosphotransferase) domain 1"/>
    <property type="match status" value="1"/>
</dbReference>
<evidence type="ECO:0000256" key="1">
    <source>
        <dbReference type="ARBA" id="ARBA00022527"/>
    </source>
</evidence>
<evidence type="ECO:0000256" key="12">
    <source>
        <dbReference type="SAM" id="Phobius"/>
    </source>
</evidence>
<dbReference type="SMART" id="SM00220">
    <property type="entry name" value="S_TKc"/>
    <property type="match status" value="1"/>
</dbReference>
<evidence type="ECO:0000256" key="4">
    <source>
        <dbReference type="ARBA" id="ARBA00022741"/>
    </source>
</evidence>
<dbReference type="PROSITE" id="PS00108">
    <property type="entry name" value="PROTEIN_KINASE_ST"/>
    <property type="match status" value="1"/>
</dbReference>
<evidence type="ECO:0000256" key="7">
    <source>
        <dbReference type="ARBA" id="ARBA00023157"/>
    </source>
</evidence>
<dbReference type="GO" id="GO:0005524">
    <property type="term" value="F:ATP binding"/>
    <property type="evidence" value="ECO:0007669"/>
    <property type="project" value="UniProtKB-UniRule"/>
</dbReference>
<feature type="domain" description="Protein kinase" evidence="13">
    <location>
        <begin position="73"/>
        <end position="431"/>
    </location>
</feature>
<evidence type="ECO:0000256" key="10">
    <source>
        <dbReference type="RuleBase" id="RU000304"/>
    </source>
</evidence>
<dbReference type="GO" id="GO:0004674">
    <property type="term" value="F:protein serine/threonine kinase activity"/>
    <property type="evidence" value="ECO:0007669"/>
    <property type="project" value="UniProtKB-KW"/>
</dbReference>
<dbReference type="Gene3D" id="3.30.200.20">
    <property type="entry name" value="Phosphorylase Kinase, domain 1"/>
    <property type="match status" value="1"/>
</dbReference>
<feature type="compositionally biased region" description="Basic and acidic residues" evidence="11">
    <location>
        <begin position="1"/>
        <end position="12"/>
    </location>
</feature>
<feature type="binding site" evidence="9">
    <location>
        <position position="203"/>
    </location>
    <ligand>
        <name>ATP</name>
        <dbReference type="ChEBI" id="CHEBI:30616"/>
    </ligand>
</feature>
<evidence type="ECO:0000256" key="2">
    <source>
        <dbReference type="ARBA" id="ARBA00022679"/>
    </source>
</evidence>
<protein>
    <recommendedName>
        <fullName evidence="13">Protein kinase domain-containing protein</fullName>
    </recommendedName>
</protein>
<evidence type="ECO:0000256" key="3">
    <source>
        <dbReference type="ARBA" id="ARBA00022729"/>
    </source>
</evidence>
<dbReference type="FunFam" id="1.10.510.10:FF:000060">
    <property type="entry name" value="G-type lectin S-receptor-like serine/threonine-protein kinase"/>
    <property type="match status" value="1"/>
</dbReference>
<keyword evidence="8" id="KW-0325">Glycoprotein</keyword>
<dbReference type="PROSITE" id="PS50011">
    <property type="entry name" value="PROTEIN_KINASE_DOM"/>
    <property type="match status" value="1"/>
</dbReference>
<dbReference type="EMBL" id="JAQQAF010000008">
    <property type="protein sequence ID" value="KAJ8467263.1"/>
    <property type="molecule type" value="Genomic_DNA"/>
</dbReference>
<evidence type="ECO:0000256" key="8">
    <source>
        <dbReference type="ARBA" id="ARBA00023180"/>
    </source>
</evidence>
<dbReference type="PROSITE" id="PS00107">
    <property type="entry name" value="PROTEIN_KINASE_ATP"/>
    <property type="match status" value="1"/>
</dbReference>
<gene>
    <name evidence="14" type="ORF">OPV22_029815</name>
</gene>
<dbReference type="InterPro" id="IPR011009">
    <property type="entry name" value="Kinase-like_dom_sf"/>
</dbReference>
<evidence type="ECO:0000256" key="11">
    <source>
        <dbReference type="SAM" id="MobiDB-lite"/>
    </source>
</evidence>
<organism evidence="14 15">
    <name type="scientific">Ensete ventricosum</name>
    <name type="common">Abyssinian banana</name>
    <name type="synonym">Musa ensete</name>
    <dbReference type="NCBI Taxonomy" id="4639"/>
    <lineage>
        <taxon>Eukaryota</taxon>
        <taxon>Viridiplantae</taxon>
        <taxon>Streptophyta</taxon>
        <taxon>Embryophyta</taxon>
        <taxon>Tracheophyta</taxon>
        <taxon>Spermatophyta</taxon>
        <taxon>Magnoliopsida</taxon>
        <taxon>Liliopsida</taxon>
        <taxon>Zingiberales</taxon>
        <taxon>Musaceae</taxon>
        <taxon>Ensete</taxon>
    </lineage>
</organism>
<keyword evidence="12" id="KW-1133">Transmembrane helix</keyword>
<dbReference type="InterPro" id="IPR000719">
    <property type="entry name" value="Prot_kinase_dom"/>
</dbReference>